<dbReference type="PROSITE" id="PS01354">
    <property type="entry name" value="HEMATOPO_REC_L_F3"/>
    <property type="match status" value="1"/>
</dbReference>
<keyword evidence="10" id="KW-0393">Immunoglobulin domain</keyword>
<dbReference type="InterPro" id="IPR036116">
    <property type="entry name" value="FN3_sf"/>
</dbReference>
<evidence type="ECO:0000256" key="5">
    <source>
        <dbReference type="ARBA" id="ARBA00022989"/>
    </source>
</evidence>
<dbReference type="GO" id="GO:0004896">
    <property type="term" value="F:cytokine receptor activity"/>
    <property type="evidence" value="ECO:0007669"/>
    <property type="project" value="InterPro"/>
</dbReference>
<dbReference type="PANTHER" id="PTHR23037:SF35">
    <property type="entry name" value="FIBRONECTIN TYPE-III DOMAIN-CONTAINING PROTEIN"/>
    <property type="match status" value="1"/>
</dbReference>
<feature type="compositionally biased region" description="Pro residues" evidence="11">
    <location>
        <begin position="416"/>
        <end position="431"/>
    </location>
</feature>
<reference evidence="16" key="1">
    <citation type="submission" date="2022-12" db="EMBL/GenBank/DDBJ databases">
        <authorList>
            <person name="Alioto T."/>
            <person name="Alioto T."/>
            <person name="Gomez Garrido J."/>
        </authorList>
    </citation>
    <scope>NUCLEOTIDE SEQUENCE</scope>
</reference>
<accession>A0AA35LLE8</accession>
<evidence type="ECO:0000313" key="17">
    <source>
        <dbReference type="Proteomes" id="UP001178461"/>
    </source>
</evidence>
<dbReference type="GO" id="GO:0009897">
    <property type="term" value="C:external side of plasma membrane"/>
    <property type="evidence" value="ECO:0007669"/>
    <property type="project" value="TreeGrafter"/>
</dbReference>
<evidence type="ECO:0000256" key="12">
    <source>
        <dbReference type="SAM" id="Phobius"/>
    </source>
</evidence>
<dbReference type="InterPro" id="IPR013783">
    <property type="entry name" value="Ig-like_fold"/>
</dbReference>
<dbReference type="InterPro" id="IPR015321">
    <property type="entry name" value="TypeI_recpt_CBD"/>
</dbReference>
<comment type="similarity">
    <text evidence="2">Belongs to the type I cytokine receptor family. Type 3 subfamily.</text>
</comment>
<keyword evidence="17" id="KW-1185">Reference proteome</keyword>
<proteinExistence type="inferred from homology"/>
<keyword evidence="4 13" id="KW-0732">Signal</keyword>
<name>A0AA35LLE8_9SAUR</name>
<feature type="transmembrane region" description="Helical" evidence="12">
    <location>
        <begin position="364"/>
        <end position="387"/>
    </location>
</feature>
<evidence type="ECO:0000256" key="9">
    <source>
        <dbReference type="ARBA" id="ARBA00023180"/>
    </source>
</evidence>
<dbReference type="SMART" id="SM00409">
    <property type="entry name" value="IG"/>
    <property type="match status" value="1"/>
</dbReference>
<feature type="chain" id="PRO_5041365904" evidence="13">
    <location>
        <begin position="19"/>
        <end position="460"/>
    </location>
</feature>
<evidence type="ECO:0000259" key="15">
    <source>
        <dbReference type="PROSITE" id="PS50853"/>
    </source>
</evidence>
<dbReference type="PROSITE" id="PS50835">
    <property type="entry name" value="IG_LIKE"/>
    <property type="match status" value="1"/>
</dbReference>
<keyword evidence="6 12" id="KW-0472">Membrane</keyword>
<sequence length="460" mass="51494">MWLLGVSWVAQLVAAASGLVDQEQLCPKPDVSPNTILVQPGMNVTLPCLEGELENITQVHWMFNGRNLSASTGRQVIPGPSLFLPSVYFSDSGRYACYTDSRRLLCSLRLMVEEPPEAPNFTCFRKSLAKDIFCEWKTPRGMSSHTKARMWVQKNFVGVNRVEQPCRYYTKSQKFSCRIEGIADDVHILKVSVCIFNLAGALSSHSFISTENLLKPDPPVDVEVRNVELHPRKLFVTWRKPPSWGSSFFRLQFEIRYRVEASTAYNKIHLQDEYTSYTISDVMPGVRHVIQVRAREEFNQGIWSEWSRESFGVPWTETKDRDSETTLVPSEVDPFASTVKPKCTSELPVVMSKPTVENAASAPLYLFLIMAVSVTGIVGILVVGVILRYRKKWGTSPCGEEKSSTAPPHSLTLMTPEPPLSSSPLLSPPASPFSESSVDTPSIPENSPYDVSNADYFLMP</sequence>
<dbReference type="SUPFAM" id="SSF48726">
    <property type="entry name" value="Immunoglobulin"/>
    <property type="match status" value="1"/>
</dbReference>
<dbReference type="Pfam" id="PF13927">
    <property type="entry name" value="Ig_3"/>
    <property type="match status" value="1"/>
</dbReference>
<organism evidence="16 17">
    <name type="scientific">Podarcis lilfordi</name>
    <name type="common">Lilford's wall lizard</name>
    <dbReference type="NCBI Taxonomy" id="74358"/>
    <lineage>
        <taxon>Eukaryota</taxon>
        <taxon>Metazoa</taxon>
        <taxon>Chordata</taxon>
        <taxon>Craniata</taxon>
        <taxon>Vertebrata</taxon>
        <taxon>Euteleostomi</taxon>
        <taxon>Lepidosauria</taxon>
        <taxon>Squamata</taxon>
        <taxon>Bifurcata</taxon>
        <taxon>Unidentata</taxon>
        <taxon>Episquamata</taxon>
        <taxon>Laterata</taxon>
        <taxon>Lacertibaenia</taxon>
        <taxon>Lacertidae</taxon>
        <taxon>Podarcis</taxon>
    </lineage>
</organism>
<feature type="domain" description="Ig-like" evidence="14">
    <location>
        <begin position="27"/>
        <end position="97"/>
    </location>
</feature>
<dbReference type="InterPro" id="IPR007110">
    <property type="entry name" value="Ig-like_dom"/>
</dbReference>
<dbReference type="InterPro" id="IPR003599">
    <property type="entry name" value="Ig_sub"/>
</dbReference>
<evidence type="ECO:0000313" key="16">
    <source>
        <dbReference type="EMBL" id="CAI5798349.1"/>
    </source>
</evidence>
<protein>
    <submittedName>
        <fullName evidence="16">Interleukin-6 receptor subunit alpha</fullName>
    </submittedName>
</protein>
<dbReference type="Gene3D" id="2.60.40.10">
    <property type="entry name" value="Immunoglobulins"/>
    <property type="match status" value="3"/>
</dbReference>
<dbReference type="Proteomes" id="UP001178461">
    <property type="component" value="Chromosome 16"/>
</dbReference>
<evidence type="ECO:0000256" key="10">
    <source>
        <dbReference type="ARBA" id="ARBA00023319"/>
    </source>
</evidence>
<dbReference type="AlphaFoldDB" id="A0AA35LLE8"/>
<keyword evidence="7" id="KW-1015">Disulfide bond</keyword>
<dbReference type="FunFam" id="2.60.40.10:FF:000136">
    <property type="entry name" value="Ciliary neurotrophic factor receptor alpha"/>
    <property type="match status" value="1"/>
</dbReference>
<dbReference type="PANTHER" id="PTHR23037">
    <property type="entry name" value="CYTOKINE RECEPTOR"/>
    <property type="match status" value="1"/>
</dbReference>
<evidence type="ECO:0000256" key="11">
    <source>
        <dbReference type="SAM" id="MobiDB-lite"/>
    </source>
</evidence>
<dbReference type="PROSITE" id="PS50853">
    <property type="entry name" value="FN3"/>
    <property type="match status" value="1"/>
</dbReference>
<evidence type="ECO:0000256" key="4">
    <source>
        <dbReference type="ARBA" id="ARBA00022729"/>
    </source>
</evidence>
<dbReference type="InterPro" id="IPR003530">
    <property type="entry name" value="Hematopoietin_rcpt_L_F3_CS"/>
</dbReference>
<feature type="signal peptide" evidence="13">
    <location>
        <begin position="1"/>
        <end position="18"/>
    </location>
</feature>
<keyword evidence="5 12" id="KW-1133">Transmembrane helix</keyword>
<evidence type="ECO:0000256" key="3">
    <source>
        <dbReference type="ARBA" id="ARBA00022692"/>
    </source>
</evidence>
<keyword evidence="3 12" id="KW-0812">Transmembrane</keyword>
<feature type="domain" description="Fibronectin type-III" evidence="15">
    <location>
        <begin position="218"/>
        <end position="316"/>
    </location>
</feature>
<gene>
    <name evidence="16" type="ORF">PODLI_1B004746</name>
</gene>
<evidence type="ECO:0000256" key="1">
    <source>
        <dbReference type="ARBA" id="ARBA00004479"/>
    </source>
</evidence>
<evidence type="ECO:0000256" key="6">
    <source>
        <dbReference type="ARBA" id="ARBA00023136"/>
    </source>
</evidence>
<evidence type="ECO:0000256" key="2">
    <source>
        <dbReference type="ARBA" id="ARBA00010890"/>
    </source>
</evidence>
<dbReference type="EMBL" id="OX395143">
    <property type="protein sequence ID" value="CAI5798349.1"/>
    <property type="molecule type" value="Genomic_DNA"/>
</dbReference>
<feature type="region of interest" description="Disordered" evidence="11">
    <location>
        <begin position="395"/>
        <end position="460"/>
    </location>
</feature>
<evidence type="ECO:0000256" key="13">
    <source>
        <dbReference type="SAM" id="SignalP"/>
    </source>
</evidence>
<evidence type="ECO:0000256" key="7">
    <source>
        <dbReference type="ARBA" id="ARBA00023157"/>
    </source>
</evidence>
<dbReference type="CDD" id="cd00063">
    <property type="entry name" value="FN3"/>
    <property type="match status" value="1"/>
</dbReference>
<evidence type="ECO:0000256" key="8">
    <source>
        <dbReference type="ARBA" id="ARBA00023170"/>
    </source>
</evidence>
<dbReference type="InterPro" id="IPR036179">
    <property type="entry name" value="Ig-like_dom_sf"/>
</dbReference>
<comment type="subcellular location">
    <subcellularLocation>
        <location evidence="1">Membrane</location>
        <topology evidence="1">Single-pass type I membrane protein</topology>
    </subcellularLocation>
</comment>
<keyword evidence="8 16" id="KW-0675">Receptor</keyword>
<dbReference type="SMART" id="SM00060">
    <property type="entry name" value="FN3"/>
    <property type="match status" value="1"/>
</dbReference>
<evidence type="ECO:0000259" key="14">
    <source>
        <dbReference type="PROSITE" id="PS50835"/>
    </source>
</evidence>
<dbReference type="SUPFAM" id="SSF49265">
    <property type="entry name" value="Fibronectin type III"/>
    <property type="match status" value="2"/>
</dbReference>
<dbReference type="Pfam" id="PF09240">
    <property type="entry name" value="IL6Ra-bind"/>
    <property type="match status" value="1"/>
</dbReference>
<dbReference type="InterPro" id="IPR003961">
    <property type="entry name" value="FN3_dom"/>
</dbReference>
<keyword evidence="9" id="KW-0325">Glycoprotein</keyword>